<protein>
    <submittedName>
        <fullName evidence="4">Hydrophobic domain protein</fullName>
    </submittedName>
</protein>
<feature type="transmembrane region" description="Helical" evidence="3">
    <location>
        <begin position="66"/>
        <end position="88"/>
    </location>
</feature>
<evidence type="ECO:0000256" key="1">
    <source>
        <dbReference type="SAM" id="Coils"/>
    </source>
</evidence>
<evidence type="ECO:0000256" key="3">
    <source>
        <dbReference type="SAM" id="Phobius"/>
    </source>
</evidence>
<feature type="transmembrane region" description="Helical" evidence="3">
    <location>
        <begin position="44"/>
        <end position="60"/>
    </location>
</feature>
<gene>
    <name evidence="4" type="ORF">CUS_5051</name>
</gene>
<feature type="transmembrane region" description="Helical" evidence="3">
    <location>
        <begin position="191"/>
        <end position="214"/>
    </location>
</feature>
<sequence>MPVMAKTNDRNSQVLSSMFNLRSDMASCDEIENTIVSGAKLQGTNAWILMMAILVASVGLNTNSTAVIIGAMLISPLMGSIIAIAYGIATNNLTLARFSAVRLTIQMLISIATSFVYFSISPINAPSSELLARTSPTIYDVLIAVSGGFAGIIGQTRKEKSNVIPGVAIATALMPPLCTAGYGLAHKNLAFFSGALYLFFINGFFICVTAVIVLKYLRVPQFKELDKKQLAKIHRSIAVVAVITMIPSIYFAYHQIKDTIENSSAEAFIKNEFVFDGTQVVQKTVDINDKVIEISLIGKEITPARQEELEEKLTDYKLESYSLKINQTAVKDGITADEVKALLAEYDSDEEEPNVDEILTIKENEELSAENEQLKTEIEELHKQLDKSAASKIDVAQISAELTAISPKISGAAAAESEIYISPDENGSRTIVTLFVTKELDNNEFSAISAWLRTRLGKNEITVLQQDLSAFRGEESSAAARSPKEGSSKPFPADSAADSKAE</sequence>
<evidence type="ECO:0000313" key="4">
    <source>
        <dbReference type="EMBL" id="EGC02747.1"/>
    </source>
</evidence>
<organism evidence="4 5">
    <name type="scientific">Ruminococcus albus 8</name>
    <dbReference type="NCBI Taxonomy" id="246199"/>
    <lineage>
        <taxon>Bacteria</taxon>
        <taxon>Bacillati</taxon>
        <taxon>Bacillota</taxon>
        <taxon>Clostridia</taxon>
        <taxon>Eubacteriales</taxon>
        <taxon>Oscillospiraceae</taxon>
        <taxon>Ruminococcus</taxon>
    </lineage>
</organism>
<proteinExistence type="predicted"/>
<evidence type="ECO:0000256" key="2">
    <source>
        <dbReference type="SAM" id="MobiDB-lite"/>
    </source>
</evidence>
<keyword evidence="3" id="KW-0812">Transmembrane</keyword>
<feature type="transmembrane region" description="Helical" evidence="3">
    <location>
        <begin position="100"/>
        <end position="118"/>
    </location>
</feature>
<name>E9SD98_RUMAL</name>
<dbReference type="EMBL" id="ADKM02000089">
    <property type="protein sequence ID" value="EGC02747.1"/>
    <property type="molecule type" value="Genomic_DNA"/>
</dbReference>
<dbReference type="PANTHER" id="PTHR20992:SF9">
    <property type="entry name" value="AT15442P-RELATED"/>
    <property type="match status" value="1"/>
</dbReference>
<accession>E9SD98</accession>
<dbReference type="Proteomes" id="UP000004259">
    <property type="component" value="Unassembled WGS sequence"/>
</dbReference>
<evidence type="ECO:0000313" key="5">
    <source>
        <dbReference type="Proteomes" id="UP000004259"/>
    </source>
</evidence>
<dbReference type="eggNOG" id="COG1808">
    <property type="taxonomic scope" value="Bacteria"/>
</dbReference>
<dbReference type="Pfam" id="PF04087">
    <property type="entry name" value="DUF389"/>
    <property type="match status" value="1"/>
</dbReference>
<keyword evidence="3" id="KW-0472">Membrane</keyword>
<feature type="transmembrane region" description="Helical" evidence="3">
    <location>
        <begin position="138"/>
        <end position="156"/>
    </location>
</feature>
<dbReference type="AlphaFoldDB" id="E9SD98"/>
<feature type="transmembrane region" description="Helical" evidence="3">
    <location>
        <begin position="235"/>
        <end position="253"/>
    </location>
</feature>
<feature type="transmembrane region" description="Helical" evidence="3">
    <location>
        <begin position="163"/>
        <end position="185"/>
    </location>
</feature>
<feature type="region of interest" description="Disordered" evidence="2">
    <location>
        <begin position="472"/>
        <end position="502"/>
    </location>
</feature>
<comment type="caution">
    <text evidence="4">The sequence shown here is derived from an EMBL/GenBank/DDBJ whole genome shotgun (WGS) entry which is preliminary data.</text>
</comment>
<keyword evidence="5" id="KW-1185">Reference proteome</keyword>
<keyword evidence="1" id="KW-0175">Coiled coil</keyword>
<reference evidence="4 5" key="1">
    <citation type="submission" date="2011-02" db="EMBL/GenBank/DDBJ databases">
        <authorList>
            <person name="Nelson K.E."/>
            <person name="Sutton G."/>
            <person name="Torralba M."/>
            <person name="Durkin S."/>
            <person name="Harkins D."/>
            <person name="Montgomery R."/>
            <person name="Ziemer C."/>
            <person name="Klaassens E."/>
            <person name="Ocuiv P."/>
            <person name="Morrison M."/>
        </authorList>
    </citation>
    <scope>NUCLEOTIDE SEQUENCE [LARGE SCALE GENOMIC DNA]</scope>
    <source>
        <strain evidence="4 5">8</strain>
    </source>
</reference>
<dbReference type="STRING" id="246199.CUS_5051"/>
<feature type="coiled-coil region" evidence="1">
    <location>
        <begin position="364"/>
        <end position="391"/>
    </location>
</feature>
<dbReference type="InterPro" id="IPR005240">
    <property type="entry name" value="DUF389"/>
</dbReference>
<keyword evidence="3" id="KW-1133">Transmembrane helix</keyword>
<dbReference type="PANTHER" id="PTHR20992">
    <property type="entry name" value="AT15442P-RELATED"/>
    <property type="match status" value="1"/>
</dbReference>